<keyword evidence="7 10" id="KW-1133">Transmembrane helix</keyword>
<dbReference type="InterPro" id="IPR013525">
    <property type="entry name" value="ABC2_TM"/>
</dbReference>
<dbReference type="Pfam" id="PF19055">
    <property type="entry name" value="ABC2_membrane_7"/>
    <property type="match status" value="1"/>
</dbReference>
<dbReference type="PROSITE" id="PS00211">
    <property type="entry name" value="ABC_TRANSPORTER_1"/>
    <property type="match status" value="1"/>
</dbReference>
<dbReference type="SMART" id="SM00382">
    <property type="entry name" value="AAA"/>
    <property type="match status" value="2"/>
</dbReference>
<dbReference type="OrthoDB" id="245989at2759"/>
<feature type="transmembrane region" description="Helical" evidence="10">
    <location>
        <begin position="716"/>
        <end position="740"/>
    </location>
</feature>
<feature type="compositionally biased region" description="Basic and acidic residues" evidence="9">
    <location>
        <begin position="8"/>
        <end position="30"/>
    </location>
</feature>
<dbReference type="Pfam" id="PF00005">
    <property type="entry name" value="ABC_tran"/>
    <property type="match status" value="2"/>
</dbReference>
<evidence type="ECO:0000313" key="13">
    <source>
        <dbReference type="Proteomes" id="UP001150538"/>
    </source>
</evidence>
<feature type="domain" description="ABC transporter" evidence="11">
    <location>
        <begin position="242"/>
        <end position="491"/>
    </location>
</feature>
<sequence length="1584" mass="177795">MEGNNNNDDDKNNRDYPQEPRHGEEERRGSGDGNSGSLTPISSPGSMHEKPRDEAGGAAQQPHQPVAPGYGEKAGMKSTQTSGSDAIEEAGSVTTAQGGEADTGASRYATYTEPKRVRDLKINRRYTEVEPAYSFGDPLEVSLQKAATRYRSIQRIFTKPALTPAEQEKAEKGQLFDLSAWMRSREEAPGEEYEKRLGLVFNDLYVYGSSDSQAHIHTVITPFYHILRTIRDIFLLVVNGFLLVLGFSRIFQGKGKLILEDISGFCGEGEMLLVLGKPGSGCSTLLRVLGNDRRTYTKIEGDVSYGGIGPKEMHKNFRGEVAYNQEEDLHYPELTVKDTLSFAIECKMPSRRVLQNRSAFRTELLDAVIDIFGLKNCANTIVGNAFIRGCSGGERKRVSIAEQIVTGAAVNVWDGSTRGLDSSSALDYVRSLRVSTDILKKTTIVTLYQASESIYNLFDKVLILDEGRCLYFGPAENAVDYFDNLGIYKPSRQTSSDFLTGVTQLHERHVKEVCEETAPKTAEEFAAAFKNSEAYEAAKQEIRDYEHLIETENPGQKFRDIVQRSKMGAASSEIRRISPYTTTFTYQFWALIKREAKLNIHDWVGLIFRYAYNIAFAIIGGTLFINLPSTSQGAFSRGGALYFTVLFNALTAEAELPKAVDGREIVYKHKGLALYHPSAYLLAQVIADIPLIALQVVCFSSIFYWVVGLQKTGGHFFIFMLVTFVTTLALTAFFRLIAAISFNIDIAHSISGICLLFIVLYAGYIIPYTSMRSWFIWIHWINPIAYGFRALFCNEFNSLTLRCTDSYLTPRGPGYGNIANQVCTLPGSRPGTDLVRGRDYLIDGYGINAGQKWPMFLGVLGWWVAYVVVTAILNEFIQFGGEGYTVRVYKKHVKPPPVITEDTDEMDEKAREYRQPTDEEILKGTMYLWRNIDYTVPVSGGERKLLDSVTGFVKPGTMTALMGSSGAGKTTLLDVLAQRKTIGRIEGELLINGIPPPNSFARVTGYCEQLDVHNPQATVREALRFSAYLRQESSVPKEQKDEDVERVIKLLDMEDIADALVGEPEGGLGISLEERKRLTIAVELVAKPKILFLDEPTSGLDAQAAFNIVFFLRRLAANGETILCTIHQPSSILFEYFDRLLLLARGGRTTYFGDIGKDAQTLISYFERNGAPKCSPDANPAEYILDVVASGQGVVDWPEVWLKSPEKQALTVEAERLYQLEENHGTHRLSSNDKARYSTSFFFQLKMVYSRMILSFWRSVQYNLSRFALQIFAALVIGFTFYRLANSVSNLQNKVFAVFQTATISILIINQVQPQFARQRLWYSRESSTNQYGWAPFAISIVFAEWPFAIVGATLYFVILYWVVGLNTIASRSGYFYLTYVFLCLFSVSLGQVIISFLPSDLYAAAINPIFTTMMLLFCGVVQPYPVMPKWWRRWMYWISPLHYYIEGVVVNELKGQRVVCRPREFYTFEPPAGQTCGAYANAFLQTGPGYLDNPNDTIDCRYCPYKVGEEFYYSLDWSFAHRYRNWLIVVGYTFFNIALILFFVKITPLIGSMVGRSGPSSDFGPVMSHSICNSKEPVLLKAS</sequence>
<feature type="transmembrane region" description="Helical" evidence="10">
    <location>
        <begin position="1333"/>
        <end position="1363"/>
    </location>
</feature>
<evidence type="ECO:0000259" key="11">
    <source>
        <dbReference type="PROSITE" id="PS50893"/>
    </source>
</evidence>
<proteinExistence type="inferred from homology"/>
<feature type="transmembrane region" description="Helical" evidence="10">
    <location>
        <begin position="1267"/>
        <end position="1285"/>
    </location>
</feature>
<dbReference type="FunFam" id="3.40.50.300:FF:000054">
    <property type="entry name" value="ABC multidrug transporter atrF"/>
    <property type="match status" value="1"/>
</dbReference>
<dbReference type="SUPFAM" id="SSF52540">
    <property type="entry name" value="P-loop containing nucleoside triphosphate hydrolases"/>
    <property type="match status" value="2"/>
</dbReference>
<dbReference type="PANTHER" id="PTHR19241">
    <property type="entry name" value="ATP-BINDING CASSETTE TRANSPORTER"/>
    <property type="match status" value="1"/>
</dbReference>
<dbReference type="InterPro" id="IPR003439">
    <property type="entry name" value="ABC_transporter-like_ATP-bd"/>
</dbReference>
<keyword evidence="4 10" id="KW-0812">Transmembrane</keyword>
<accession>A0A9W7ZP83</accession>
<feature type="region of interest" description="Disordered" evidence="9">
    <location>
        <begin position="1"/>
        <end position="87"/>
    </location>
</feature>
<evidence type="ECO:0000256" key="9">
    <source>
        <dbReference type="SAM" id="MobiDB-lite"/>
    </source>
</evidence>
<dbReference type="GO" id="GO:0016020">
    <property type="term" value="C:membrane"/>
    <property type="evidence" value="ECO:0007669"/>
    <property type="project" value="UniProtKB-SubCell"/>
</dbReference>
<feature type="transmembrane region" description="Helical" evidence="10">
    <location>
        <begin position="1402"/>
        <end position="1425"/>
    </location>
</feature>
<feature type="transmembrane region" description="Helical" evidence="10">
    <location>
        <begin position="603"/>
        <end position="625"/>
    </location>
</feature>
<feature type="domain" description="ABC transporter" evidence="11">
    <location>
        <begin position="929"/>
        <end position="1171"/>
    </location>
</feature>
<keyword evidence="5" id="KW-0547">Nucleotide-binding</keyword>
<keyword evidence="13" id="KW-1185">Reference proteome</keyword>
<evidence type="ECO:0000256" key="10">
    <source>
        <dbReference type="SAM" id="Phobius"/>
    </source>
</evidence>
<feature type="transmembrane region" description="Helical" evidence="10">
    <location>
        <begin position="774"/>
        <end position="792"/>
    </location>
</feature>
<feature type="transmembrane region" description="Helical" evidence="10">
    <location>
        <begin position="1375"/>
        <end position="1395"/>
    </location>
</feature>
<evidence type="ECO:0000256" key="4">
    <source>
        <dbReference type="ARBA" id="ARBA00022692"/>
    </source>
</evidence>
<dbReference type="CDD" id="cd03233">
    <property type="entry name" value="ABCG_PDR_domain1"/>
    <property type="match status" value="1"/>
</dbReference>
<dbReference type="InterPro" id="IPR034003">
    <property type="entry name" value="ABCG_PDR_2"/>
</dbReference>
<dbReference type="Pfam" id="PF06422">
    <property type="entry name" value="PDR_CDR"/>
    <property type="match status" value="1"/>
</dbReference>
<comment type="similarity">
    <text evidence="2">Belongs to the ABC transporter superfamily. ABCG family. PDR (TC 3.A.1.205) subfamily.</text>
</comment>
<dbReference type="InterPro" id="IPR027417">
    <property type="entry name" value="P-loop_NTPase"/>
</dbReference>
<dbReference type="Gene3D" id="3.40.50.300">
    <property type="entry name" value="P-loop containing nucleotide triphosphate hydrolases"/>
    <property type="match status" value="2"/>
</dbReference>
<dbReference type="GO" id="GO:0005524">
    <property type="term" value="F:ATP binding"/>
    <property type="evidence" value="ECO:0007669"/>
    <property type="project" value="UniProtKB-KW"/>
</dbReference>
<dbReference type="Proteomes" id="UP001150538">
    <property type="component" value="Unassembled WGS sequence"/>
</dbReference>
<evidence type="ECO:0000256" key="8">
    <source>
        <dbReference type="ARBA" id="ARBA00023136"/>
    </source>
</evidence>
<feature type="transmembrane region" description="Helical" evidence="10">
    <location>
        <begin position="233"/>
        <end position="251"/>
    </location>
</feature>
<evidence type="ECO:0000313" key="12">
    <source>
        <dbReference type="EMBL" id="KAJ1912970.1"/>
    </source>
</evidence>
<reference evidence="12" key="1">
    <citation type="submission" date="2022-07" db="EMBL/GenBank/DDBJ databases">
        <title>Phylogenomic reconstructions and comparative analyses of Kickxellomycotina fungi.</title>
        <authorList>
            <person name="Reynolds N.K."/>
            <person name="Stajich J.E."/>
            <person name="Barry K."/>
            <person name="Grigoriev I.V."/>
            <person name="Crous P."/>
            <person name="Smith M.E."/>
        </authorList>
    </citation>
    <scope>NUCLEOTIDE SEQUENCE</scope>
    <source>
        <strain evidence="12">NBRC 100468</strain>
    </source>
</reference>
<dbReference type="EMBL" id="JANBPU010000297">
    <property type="protein sequence ID" value="KAJ1912970.1"/>
    <property type="molecule type" value="Genomic_DNA"/>
</dbReference>
<name>A0A9W7ZP83_9FUNG</name>
<feature type="compositionally biased region" description="Polar residues" evidence="9">
    <location>
        <begin position="35"/>
        <end position="45"/>
    </location>
</feature>
<feature type="transmembrane region" description="Helical" evidence="10">
    <location>
        <begin position="746"/>
        <end position="767"/>
    </location>
</feature>
<dbReference type="PROSITE" id="PS50893">
    <property type="entry name" value="ABC_TRANSPORTER_2"/>
    <property type="match status" value="2"/>
</dbReference>
<feature type="transmembrane region" description="Helical" evidence="10">
    <location>
        <begin position="681"/>
        <end position="707"/>
    </location>
</feature>
<evidence type="ECO:0000256" key="1">
    <source>
        <dbReference type="ARBA" id="ARBA00004141"/>
    </source>
</evidence>
<evidence type="ECO:0000256" key="5">
    <source>
        <dbReference type="ARBA" id="ARBA00022741"/>
    </source>
</evidence>
<keyword evidence="3" id="KW-0813">Transport</keyword>
<evidence type="ECO:0000256" key="2">
    <source>
        <dbReference type="ARBA" id="ARBA00006012"/>
    </source>
</evidence>
<evidence type="ECO:0000256" key="7">
    <source>
        <dbReference type="ARBA" id="ARBA00022989"/>
    </source>
</evidence>
<dbReference type="GO" id="GO:0140359">
    <property type="term" value="F:ABC-type transporter activity"/>
    <property type="evidence" value="ECO:0007669"/>
    <property type="project" value="InterPro"/>
</dbReference>
<keyword evidence="6 12" id="KW-0067">ATP-binding</keyword>
<organism evidence="12 13">
    <name type="scientific">Mycoemilia scoparia</name>
    <dbReference type="NCBI Taxonomy" id="417184"/>
    <lineage>
        <taxon>Eukaryota</taxon>
        <taxon>Fungi</taxon>
        <taxon>Fungi incertae sedis</taxon>
        <taxon>Zoopagomycota</taxon>
        <taxon>Kickxellomycotina</taxon>
        <taxon>Kickxellomycetes</taxon>
        <taxon>Kickxellales</taxon>
        <taxon>Kickxellaceae</taxon>
        <taxon>Mycoemilia</taxon>
    </lineage>
</organism>
<dbReference type="GO" id="GO:0016887">
    <property type="term" value="F:ATP hydrolysis activity"/>
    <property type="evidence" value="ECO:0007669"/>
    <property type="project" value="InterPro"/>
</dbReference>
<comment type="subcellular location">
    <subcellularLocation>
        <location evidence="1">Membrane</location>
        <topology evidence="1">Multi-pass membrane protein</topology>
    </subcellularLocation>
</comment>
<keyword evidence="8 10" id="KW-0472">Membrane</keyword>
<dbReference type="InterPro" id="IPR043926">
    <property type="entry name" value="ABCG_dom"/>
</dbReference>
<dbReference type="Pfam" id="PF01061">
    <property type="entry name" value="ABC2_membrane"/>
    <property type="match status" value="2"/>
</dbReference>
<dbReference type="InterPro" id="IPR003593">
    <property type="entry name" value="AAA+_ATPase"/>
</dbReference>
<feature type="transmembrane region" description="Helical" evidence="10">
    <location>
        <begin position="1524"/>
        <end position="1545"/>
    </location>
</feature>
<evidence type="ECO:0000256" key="3">
    <source>
        <dbReference type="ARBA" id="ARBA00022448"/>
    </source>
</evidence>
<dbReference type="CDD" id="cd03232">
    <property type="entry name" value="ABCG_PDR_domain2"/>
    <property type="match status" value="1"/>
</dbReference>
<dbReference type="InterPro" id="IPR034001">
    <property type="entry name" value="ABCG_PDR_1"/>
</dbReference>
<gene>
    <name evidence="12" type="primary">SNQ2_3</name>
    <name evidence="12" type="ORF">H4219_005398</name>
</gene>
<evidence type="ECO:0000256" key="6">
    <source>
        <dbReference type="ARBA" id="ARBA00022840"/>
    </source>
</evidence>
<feature type="transmembrane region" description="Helical" evidence="10">
    <location>
        <begin position="853"/>
        <end position="873"/>
    </location>
</feature>
<comment type="caution">
    <text evidence="12">The sequence shown here is derived from an EMBL/GenBank/DDBJ whole genome shotgun (WGS) entry which is preliminary data.</text>
</comment>
<protein>
    <submittedName>
        <fullName evidence="12">ATP-binding cassette transporter snq2</fullName>
    </submittedName>
</protein>
<dbReference type="InterPro" id="IPR017871">
    <property type="entry name" value="ABC_transporter-like_CS"/>
</dbReference>
<dbReference type="InterPro" id="IPR010929">
    <property type="entry name" value="PDR_CDR_ABC"/>
</dbReference>